<dbReference type="PANTHER" id="PTHR12589:SF7">
    <property type="entry name" value="6-PYRUVOYL TETRAHYDROBIOPTERIN SYNTHASE"/>
    <property type="match status" value="1"/>
</dbReference>
<protein>
    <recommendedName>
        <fullName evidence="3 8">6-carboxy-5,6,7,8-tetrahydropterin synthase</fullName>
        <ecNumber evidence="8">4.-.-.-</ecNumber>
    </recommendedName>
</protein>
<comment type="pathway">
    <text evidence="1 8">Purine metabolism; 7-cyano-7-deazaguanine biosynthesis.</text>
</comment>
<dbReference type="EMBL" id="DYXT01000006">
    <property type="protein sequence ID" value="HJE38293.1"/>
    <property type="molecule type" value="Genomic_DNA"/>
</dbReference>
<comment type="cofactor">
    <cofactor evidence="8 10">
        <name>Zn(2+)</name>
        <dbReference type="ChEBI" id="CHEBI:29105"/>
    </cofactor>
    <text evidence="8 10">Binds 1 zinc ion per subunit.</text>
</comment>
<dbReference type="AlphaFoldDB" id="A0A4Q0U7A3"/>
<dbReference type="InterPro" id="IPR007115">
    <property type="entry name" value="6-PTP_synth/QueD"/>
</dbReference>
<evidence type="ECO:0000256" key="5">
    <source>
        <dbReference type="ARBA" id="ARBA00022833"/>
    </source>
</evidence>
<dbReference type="GO" id="GO:0046872">
    <property type="term" value="F:metal ion binding"/>
    <property type="evidence" value="ECO:0007669"/>
    <property type="project" value="UniProtKB-KW"/>
</dbReference>
<dbReference type="GO" id="GO:0070497">
    <property type="term" value="F:6-carboxytetrahydropterin synthase activity"/>
    <property type="evidence" value="ECO:0007669"/>
    <property type="project" value="UniProtKB-EC"/>
</dbReference>
<evidence type="ECO:0000256" key="9">
    <source>
        <dbReference type="PIRSR" id="PIRSR006113-1"/>
    </source>
</evidence>
<feature type="active site" description="Proton acceptor" evidence="9">
    <location>
        <position position="24"/>
    </location>
</feature>
<dbReference type="InterPro" id="IPR038418">
    <property type="entry name" value="6-PTP_synth/QueD_sf"/>
</dbReference>
<feature type="active site" description="Charge relay system" evidence="9">
    <location>
        <position position="65"/>
    </location>
</feature>
<keyword evidence="8" id="KW-0671">Queuosine biosynthesis</keyword>
<sequence length="116" mass="13383">MYYVTKQIEISGSHSLELPYESKCVRLHGHNWVITIHCRARELNADGMVVDFSRIKQKIHGYLDHGNFNELLPFNPTAENIAKWICSQVEHCWRVDVQESAHNTATYELDDPDSVA</sequence>
<evidence type="ECO:0000313" key="12">
    <source>
        <dbReference type="Proteomes" id="UP000711407"/>
    </source>
</evidence>
<feature type="active site" description="Charge relay system" evidence="9">
    <location>
        <position position="99"/>
    </location>
</feature>
<evidence type="ECO:0000256" key="10">
    <source>
        <dbReference type="PIRSR" id="PIRSR006113-2"/>
    </source>
</evidence>
<dbReference type="EC" id="4.-.-.-" evidence="8"/>
<evidence type="ECO:0000256" key="4">
    <source>
        <dbReference type="ARBA" id="ARBA00022723"/>
    </source>
</evidence>
<dbReference type="SUPFAM" id="SSF55620">
    <property type="entry name" value="Tetrahydrobiopterin biosynthesis enzymes-like"/>
    <property type="match status" value="1"/>
</dbReference>
<dbReference type="Proteomes" id="UP000711407">
    <property type="component" value="Unassembled WGS sequence"/>
</dbReference>
<comment type="similarity">
    <text evidence="2 8">Belongs to the PTPS family. QueD subfamily.</text>
</comment>
<feature type="binding site" evidence="10">
    <location>
        <position position="30"/>
    </location>
    <ligand>
        <name>Zn(2+)</name>
        <dbReference type="ChEBI" id="CHEBI:29105"/>
    </ligand>
</feature>
<keyword evidence="5 8" id="KW-0862">Zinc</keyword>
<dbReference type="Pfam" id="PF01242">
    <property type="entry name" value="PTPS"/>
    <property type="match status" value="1"/>
</dbReference>
<dbReference type="GO" id="GO:0008616">
    <property type="term" value="P:tRNA queuosine(34) biosynthetic process"/>
    <property type="evidence" value="ECO:0007669"/>
    <property type="project" value="UniProtKB-KW"/>
</dbReference>
<dbReference type="Gene3D" id="3.30.479.10">
    <property type="entry name" value="6-pyruvoyl tetrahydropterin synthase/QueD"/>
    <property type="match status" value="1"/>
</dbReference>
<evidence type="ECO:0000256" key="6">
    <source>
        <dbReference type="ARBA" id="ARBA00023239"/>
    </source>
</evidence>
<dbReference type="PANTHER" id="PTHR12589">
    <property type="entry name" value="PYRUVOYL TETRAHYDROBIOPTERIN SYNTHASE"/>
    <property type="match status" value="1"/>
</dbReference>
<keyword evidence="4 8" id="KW-0479">Metal-binding</keyword>
<proteinExistence type="inferred from homology"/>
<keyword evidence="6 8" id="KW-0456">Lyase</keyword>
<evidence type="ECO:0000256" key="1">
    <source>
        <dbReference type="ARBA" id="ARBA00005061"/>
    </source>
</evidence>
<accession>A0A4Q0U7A3</accession>
<organism evidence="11 12">
    <name type="scientific">Candidatus Amulumruptor caecigallinarius</name>
    <dbReference type="NCBI Taxonomy" id="2109911"/>
    <lineage>
        <taxon>Bacteria</taxon>
        <taxon>Pseudomonadati</taxon>
        <taxon>Bacteroidota</taxon>
        <taxon>Bacteroidia</taxon>
        <taxon>Bacteroidales</taxon>
        <taxon>Muribaculaceae</taxon>
        <taxon>Candidatus Amulumruptor</taxon>
    </lineage>
</organism>
<feature type="binding site" evidence="10">
    <location>
        <position position="14"/>
    </location>
    <ligand>
        <name>Zn(2+)</name>
        <dbReference type="ChEBI" id="CHEBI:29105"/>
    </ligand>
</feature>
<evidence type="ECO:0000256" key="3">
    <source>
        <dbReference type="ARBA" id="ARBA00018141"/>
    </source>
</evidence>
<evidence type="ECO:0000256" key="8">
    <source>
        <dbReference type="PIRNR" id="PIRNR006113"/>
    </source>
</evidence>
<name>A0A4Q0U7A3_9BACT</name>
<dbReference type="PIRSF" id="PIRSF006113">
    <property type="entry name" value="PTP_synth"/>
    <property type="match status" value="1"/>
</dbReference>
<comment type="catalytic activity">
    <reaction evidence="7 8">
        <text>7,8-dihydroneopterin 3'-triphosphate + H2O = 6-carboxy-5,6,7,8-tetrahydropterin + triphosphate + acetaldehyde + 2 H(+)</text>
        <dbReference type="Rhea" id="RHEA:27966"/>
        <dbReference type="ChEBI" id="CHEBI:15343"/>
        <dbReference type="ChEBI" id="CHEBI:15377"/>
        <dbReference type="ChEBI" id="CHEBI:15378"/>
        <dbReference type="ChEBI" id="CHEBI:18036"/>
        <dbReference type="ChEBI" id="CHEBI:58462"/>
        <dbReference type="ChEBI" id="CHEBI:61032"/>
        <dbReference type="EC" id="4.1.2.50"/>
    </reaction>
</comment>
<evidence type="ECO:0000256" key="2">
    <source>
        <dbReference type="ARBA" id="ARBA00008900"/>
    </source>
</evidence>
<gene>
    <name evidence="11" type="ORF">K8V47_00805</name>
</gene>
<feature type="binding site" evidence="10">
    <location>
        <position position="28"/>
    </location>
    <ligand>
        <name>Zn(2+)</name>
        <dbReference type="ChEBI" id="CHEBI:29105"/>
    </ligand>
</feature>
<reference evidence="11" key="2">
    <citation type="submission" date="2021-09" db="EMBL/GenBank/DDBJ databases">
        <authorList>
            <person name="Gilroy R."/>
        </authorList>
    </citation>
    <scope>NUCLEOTIDE SEQUENCE</scope>
    <source>
        <strain evidence="11">4100</strain>
    </source>
</reference>
<comment type="caution">
    <text evidence="11">The sequence shown here is derived from an EMBL/GenBank/DDBJ whole genome shotgun (WGS) entry which is preliminary data.</text>
</comment>
<reference evidence="11" key="1">
    <citation type="journal article" date="2021" name="PeerJ">
        <title>Extensive microbial diversity within the chicken gut microbiome revealed by metagenomics and culture.</title>
        <authorList>
            <person name="Gilroy R."/>
            <person name="Ravi A."/>
            <person name="Getino M."/>
            <person name="Pursley I."/>
            <person name="Horton D.L."/>
            <person name="Alikhan N.F."/>
            <person name="Baker D."/>
            <person name="Gharbi K."/>
            <person name="Hall N."/>
            <person name="Watson M."/>
            <person name="Adriaenssens E.M."/>
            <person name="Foster-Nyarko E."/>
            <person name="Jarju S."/>
            <person name="Secka A."/>
            <person name="Antonio M."/>
            <person name="Oren A."/>
            <person name="Chaudhuri R.R."/>
            <person name="La Ragione R."/>
            <person name="Hildebrand F."/>
            <person name="Pallen M.J."/>
        </authorList>
    </citation>
    <scope>NUCLEOTIDE SEQUENCE</scope>
    <source>
        <strain evidence="11">4100</strain>
    </source>
</reference>
<evidence type="ECO:0000256" key="7">
    <source>
        <dbReference type="ARBA" id="ARBA00048807"/>
    </source>
</evidence>
<evidence type="ECO:0000313" key="11">
    <source>
        <dbReference type="EMBL" id="HJE38293.1"/>
    </source>
</evidence>